<keyword evidence="3" id="KW-1185">Reference proteome</keyword>
<proteinExistence type="predicted"/>
<comment type="caution">
    <text evidence="2">The sequence shown here is derived from an EMBL/GenBank/DDBJ whole genome shotgun (WGS) entry which is preliminary data.</text>
</comment>
<accession>A0A813ERK4</accession>
<organism evidence="2 3">
    <name type="scientific">Polarella glacialis</name>
    <name type="common">Dinoflagellate</name>
    <dbReference type="NCBI Taxonomy" id="89957"/>
    <lineage>
        <taxon>Eukaryota</taxon>
        <taxon>Sar</taxon>
        <taxon>Alveolata</taxon>
        <taxon>Dinophyceae</taxon>
        <taxon>Suessiales</taxon>
        <taxon>Suessiaceae</taxon>
        <taxon>Polarella</taxon>
    </lineage>
</organism>
<reference evidence="2" key="1">
    <citation type="submission" date="2021-02" db="EMBL/GenBank/DDBJ databases">
        <authorList>
            <person name="Dougan E. K."/>
            <person name="Rhodes N."/>
            <person name="Thang M."/>
            <person name="Chan C."/>
        </authorList>
    </citation>
    <scope>NUCLEOTIDE SEQUENCE</scope>
</reference>
<feature type="region of interest" description="Disordered" evidence="1">
    <location>
        <begin position="1"/>
        <end position="30"/>
    </location>
</feature>
<dbReference type="AlphaFoldDB" id="A0A813ERK4"/>
<protein>
    <submittedName>
        <fullName evidence="2">Uncharacterized protein</fullName>
    </submittedName>
</protein>
<evidence type="ECO:0000256" key="1">
    <source>
        <dbReference type="SAM" id="MobiDB-lite"/>
    </source>
</evidence>
<dbReference type="OrthoDB" id="430743at2759"/>
<name>A0A813ERK4_POLGL</name>
<evidence type="ECO:0000313" key="2">
    <source>
        <dbReference type="EMBL" id="CAE8602287.1"/>
    </source>
</evidence>
<evidence type="ECO:0000313" key="3">
    <source>
        <dbReference type="Proteomes" id="UP000654075"/>
    </source>
</evidence>
<sequence length="118" mass="12772">ASPQKAAAGGSGSGSGAEDNDAEDSPRLPSDWLPLEYELLEFAGSLPEGFAERIGRELEAQQRRVAELRSLNTLLLNVVRCEGEGSQDLPKALWKEDAPEEPPPATVAPEPRRPEPRE</sequence>
<feature type="non-terminal residue" evidence="2">
    <location>
        <position position="118"/>
    </location>
</feature>
<feature type="non-terminal residue" evidence="2">
    <location>
        <position position="1"/>
    </location>
</feature>
<dbReference type="EMBL" id="CAJNNV010014091">
    <property type="protein sequence ID" value="CAE8602287.1"/>
    <property type="molecule type" value="Genomic_DNA"/>
</dbReference>
<gene>
    <name evidence="2" type="ORF">PGLA1383_LOCUS20539</name>
</gene>
<dbReference type="Proteomes" id="UP000654075">
    <property type="component" value="Unassembled WGS sequence"/>
</dbReference>
<feature type="region of interest" description="Disordered" evidence="1">
    <location>
        <begin position="85"/>
        <end position="118"/>
    </location>
</feature>